<protein>
    <submittedName>
        <fullName evidence="1">Uncharacterized protein</fullName>
    </submittedName>
</protein>
<dbReference type="AlphaFoldDB" id="H1VWQ7"/>
<feature type="non-terminal residue" evidence="1">
    <location>
        <position position="1"/>
    </location>
</feature>
<name>H1VWQ7_COLHI</name>
<accession>H1VWQ7</accession>
<reference evidence="2" key="1">
    <citation type="journal article" date="2012" name="Nat. Genet.">
        <title>Lifestyle transitions in plant pathogenic Colletotrichum fungi deciphered by genome and transcriptome analyses.</title>
        <authorList>
            <person name="O'Connell R.J."/>
            <person name="Thon M.R."/>
            <person name="Hacquard S."/>
            <person name="Amyotte S.G."/>
            <person name="Kleemann J."/>
            <person name="Torres M.F."/>
            <person name="Damm U."/>
            <person name="Buiate E.A."/>
            <person name="Epstein L."/>
            <person name="Alkan N."/>
            <person name="Altmueller J."/>
            <person name="Alvarado-Balderrama L."/>
            <person name="Bauser C.A."/>
            <person name="Becker C."/>
            <person name="Birren B.W."/>
            <person name="Chen Z."/>
            <person name="Choi J."/>
            <person name="Crouch J.A."/>
            <person name="Duvick J.P."/>
            <person name="Farman M.A."/>
            <person name="Gan P."/>
            <person name="Heiman D."/>
            <person name="Henrissat B."/>
            <person name="Howard R.J."/>
            <person name="Kabbage M."/>
            <person name="Koch C."/>
            <person name="Kracher B."/>
            <person name="Kubo Y."/>
            <person name="Law A.D."/>
            <person name="Lebrun M.-H."/>
            <person name="Lee Y.-H."/>
            <person name="Miyara I."/>
            <person name="Moore N."/>
            <person name="Neumann U."/>
            <person name="Nordstroem K."/>
            <person name="Panaccione D.G."/>
            <person name="Panstruga R."/>
            <person name="Place M."/>
            <person name="Proctor R.H."/>
            <person name="Prusky D."/>
            <person name="Rech G."/>
            <person name="Reinhardt R."/>
            <person name="Rollins J.A."/>
            <person name="Rounsley S."/>
            <person name="Schardl C.L."/>
            <person name="Schwartz D.C."/>
            <person name="Shenoy N."/>
            <person name="Shirasu K."/>
            <person name="Sikhakolli U.R."/>
            <person name="Stueber K."/>
            <person name="Sukno S.A."/>
            <person name="Sweigard J.A."/>
            <person name="Takano Y."/>
            <person name="Takahara H."/>
            <person name="Trail F."/>
            <person name="van der Does H.C."/>
            <person name="Voll L.M."/>
            <person name="Will I."/>
            <person name="Young S."/>
            <person name="Zeng Q."/>
            <person name="Zhang J."/>
            <person name="Zhou S."/>
            <person name="Dickman M.B."/>
            <person name="Schulze-Lefert P."/>
            <person name="Ver Loren van Themaat E."/>
            <person name="Ma L.-J."/>
            <person name="Vaillancourt L.J."/>
        </authorList>
    </citation>
    <scope>NUCLEOTIDE SEQUENCE [LARGE SCALE GENOMIC DNA]</scope>
    <source>
        <strain evidence="2">IMI 349063</strain>
    </source>
</reference>
<gene>
    <name evidence="1" type="ORF">CH063_13996</name>
</gene>
<proteinExistence type="predicted"/>
<dbReference type="Proteomes" id="UP000007174">
    <property type="component" value="Unassembled WGS sequence"/>
</dbReference>
<feature type="non-terminal residue" evidence="1">
    <location>
        <position position="61"/>
    </location>
</feature>
<evidence type="ECO:0000313" key="1">
    <source>
        <dbReference type="EMBL" id="CCF44669.1"/>
    </source>
</evidence>
<evidence type="ECO:0000313" key="2">
    <source>
        <dbReference type="Proteomes" id="UP000007174"/>
    </source>
</evidence>
<organism evidence="1 2">
    <name type="scientific">Colletotrichum higginsianum (strain IMI 349063)</name>
    <name type="common">Crucifer anthracnose fungus</name>
    <dbReference type="NCBI Taxonomy" id="759273"/>
    <lineage>
        <taxon>Eukaryota</taxon>
        <taxon>Fungi</taxon>
        <taxon>Dikarya</taxon>
        <taxon>Ascomycota</taxon>
        <taxon>Pezizomycotina</taxon>
        <taxon>Sordariomycetes</taxon>
        <taxon>Hypocreomycetidae</taxon>
        <taxon>Glomerellales</taxon>
        <taxon>Glomerellaceae</taxon>
        <taxon>Colletotrichum</taxon>
        <taxon>Colletotrichum destructivum species complex</taxon>
    </lineage>
</organism>
<dbReference type="EMBL" id="CACQ02007070">
    <property type="protein sequence ID" value="CCF44669.1"/>
    <property type="molecule type" value="Genomic_DNA"/>
</dbReference>
<dbReference type="HOGENOM" id="CLU_2928911_0_0_1"/>
<sequence length="61" mass="6973">RHSPLQPPPPPLLVTFITLSRCIASSSYFPTCVLPPSRLATTDRRPGDLREMYGFRRRHLP</sequence>